<dbReference type="Proteomes" id="UP000831796">
    <property type="component" value="Chromosome"/>
</dbReference>
<organism evidence="1 2">
    <name type="scientific">Hymenobacter cellulosilyticus</name>
    <dbReference type="NCBI Taxonomy" id="2932248"/>
    <lineage>
        <taxon>Bacteria</taxon>
        <taxon>Pseudomonadati</taxon>
        <taxon>Bacteroidota</taxon>
        <taxon>Cytophagia</taxon>
        <taxon>Cytophagales</taxon>
        <taxon>Hymenobacteraceae</taxon>
        <taxon>Hymenobacter</taxon>
    </lineage>
</organism>
<gene>
    <name evidence="1" type="ORF">MUN79_24400</name>
</gene>
<protein>
    <submittedName>
        <fullName evidence="1">Uncharacterized protein</fullName>
    </submittedName>
</protein>
<dbReference type="KEGG" id="hcu:MUN79_24400"/>
<proteinExistence type="predicted"/>
<name>A0A8T9Q858_9BACT</name>
<keyword evidence="2" id="KW-1185">Reference proteome</keyword>
<sequence length="106" mass="11747">MLHSLDSVACRSDGYVTEAVDEAAATIWHQQFTLLLKYLQQHPESCLRERVVWGTSAHMSTADNRAQALATFRATALDSARRAGLSSTEMVFLQKILGEVNPARLD</sequence>
<reference evidence="1" key="1">
    <citation type="submission" date="2022-04" db="EMBL/GenBank/DDBJ databases">
        <title>Hymenobacter sp. isolated from the air.</title>
        <authorList>
            <person name="Won M."/>
            <person name="Lee C.-M."/>
            <person name="Woen H.-Y."/>
            <person name="Kwon S.-W."/>
        </authorList>
    </citation>
    <scope>NUCLEOTIDE SEQUENCE</scope>
    <source>
        <strain evidence="1">5116S-3</strain>
    </source>
</reference>
<dbReference type="EMBL" id="CP095046">
    <property type="protein sequence ID" value="UOQ71709.1"/>
    <property type="molecule type" value="Genomic_DNA"/>
</dbReference>
<accession>A0A8T9Q858</accession>
<dbReference type="RefSeq" id="WP_244675112.1">
    <property type="nucleotide sequence ID" value="NZ_CP095046.1"/>
</dbReference>
<dbReference type="AlphaFoldDB" id="A0A8T9Q858"/>
<evidence type="ECO:0000313" key="1">
    <source>
        <dbReference type="EMBL" id="UOQ71709.1"/>
    </source>
</evidence>
<evidence type="ECO:0000313" key="2">
    <source>
        <dbReference type="Proteomes" id="UP000831796"/>
    </source>
</evidence>